<evidence type="ECO:0000256" key="10">
    <source>
        <dbReference type="ARBA" id="ARBA00046288"/>
    </source>
</evidence>
<protein>
    <submittedName>
        <fullName evidence="13">UDP-glucuronosyltransferase 2B33-like</fullName>
    </submittedName>
</protein>
<evidence type="ECO:0000256" key="8">
    <source>
        <dbReference type="ARBA" id="ARBA00023136"/>
    </source>
</evidence>
<comment type="similarity">
    <text evidence="2">Belongs to the UDP-glycosyltransferase family.</text>
</comment>
<name>A0A6P8XTC6_THRPL</name>
<dbReference type="Proteomes" id="UP000515158">
    <property type="component" value="Unplaced"/>
</dbReference>
<dbReference type="InParanoid" id="A0A6P8XTC6"/>
<dbReference type="RefSeq" id="XP_034230158.1">
    <property type="nucleotide sequence ID" value="XM_034374267.1"/>
</dbReference>
<dbReference type="InterPro" id="IPR002213">
    <property type="entry name" value="UDP_glucos_trans"/>
</dbReference>
<evidence type="ECO:0000256" key="9">
    <source>
        <dbReference type="ARBA" id="ARBA00023180"/>
    </source>
</evidence>
<keyword evidence="5" id="KW-0812">Transmembrane</keyword>
<keyword evidence="3" id="KW-0328">Glycosyltransferase</keyword>
<dbReference type="KEGG" id="tpal:117638996"/>
<evidence type="ECO:0000256" key="11">
    <source>
        <dbReference type="SAM" id="SignalP"/>
    </source>
</evidence>
<dbReference type="AlphaFoldDB" id="A0A6P8XTC6"/>
<feature type="chain" id="PRO_5028118990" evidence="11">
    <location>
        <begin position="24"/>
        <end position="509"/>
    </location>
</feature>
<dbReference type="GO" id="GO:0005783">
    <property type="term" value="C:endoplasmic reticulum"/>
    <property type="evidence" value="ECO:0007669"/>
    <property type="project" value="UniProtKB-SubCell"/>
</dbReference>
<dbReference type="Pfam" id="PF00201">
    <property type="entry name" value="UDPGT"/>
    <property type="match status" value="1"/>
</dbReference>
<accession>A0A6P8XTC6</accession>
<evidence type="ECO:0000256" key="7">
    <source>
        <dbReference type="ARBA" id="ARBA00022989"/>
    </source>
</evidence>
<organism evidence="13">
    <name type="scientific">Thrips palmi</name>
    <name type="common">Melon thrips</name>
    <dbReference type="NCBI Taxonomy" id="161013"/>
    <lineage>
        <taxon>Eukaryota</taxon>
        <taxon>Metazoa</taxon>
        <taxon>Ecdysozoa</taxon>
        <taxon>Arthropoda</taxon>
        <taxon>Hexapoda</taxon>
        <taxon>Insecta</taxon>
        <taxon>Pterygota</taxon>
        <taxon>Neoptera</taxon>
        <taxon>Paraneoptera</taxon>
        <taxon>Thysanoptera</taxon>
        <taxon>Terebrantia</taxon>
        <taxon>Thripoidea</taxon>
        <taxon>Thripidae</taxon>
        <taxon>Thrips</taxon>
    </lineage>
</organism>
<evidence type="ECO:0000256" key="4">
    <source>
        <dbReference type="ARBA" id="ARBA00022679"/>
    </source>
</evidence>
<keyword evidence="7" id="KW-1133">Transmembrane helix</keyword>
<dbReference type="Gene3D" id="3.40.50.2000">
    <property type="entry name" value="Glycogen Phosphorylase B"/>
    <property type="match status" value="1"/>
</dbReference>
<reference evidence="13" key="1">
    <citation type="submission" date="2025-08" db="UniProtKB">
        <authorList>
            <consortium name="RefSeq"/>
        </authorList>
    </citation>
    <scope>IDENTIFICATION</scope>
    <source>
        <tissue evidence="13">Total insect</tissue>
    </source>
</reference>
<keyword evidence="12" id="KW-1185">Reference proteome</keyword>
<evidence type="ECO:0000256" key="5">
    <source>
        <dbReference type="ARBA" id="ARBA00022692"/>
    </source>
</evidence>
<keyword evidence="8" id="KW-0472">Membrane</keyword>
<dbReference type="OrthoDB" id="5835829at2759"/>
<gene>
    <name evidence="13" type="primary">LOC117638996</name>
</gene>
<dbReference type="PANTHER" id="PTHR48043">
    <property type="entry name" value="EG:EG0003.4 PROTEIN-RELATED"/>
    <property type="match status" value="1"/>
</dbReference>
<evidence type="ECO:0000256" key="6">
    <source>
        <dbReference type="ARBA" id="ARBA00022824"/>
    </source>
</evidence>
<sequence length="509" mass="56690">MGFAEVSALWTLVVAAAAALAGAAEVLVVLPQTSHSHLRCNTAVPRALAERGHNVTLVVPWPPHGDTSMFKSVIVVGDCTDAYGGFLMREYKKRGLFWLENISYLTPGLLQPMSMWFFVWKYGDMMVEHTLQHPAFRREVLDRPDAHYDVVLSELLMQQEAFLGLAHHFDAPLVALQPNANHARVAAHMGGPTNPAYANDRWLQAAGSLDFWQRAKNVLLYLYSQAGLYLYHLPRQRGLLRRFFPDAPSLEELEEARLVLTVYNDHPLLTYPMALPSNVVRAPLAHLQPLPLPQRLQGLLDNATAGAIVFSLGSLMMPSEMPASVQSAFMTAFGELGHSVVARWSDKPPTANVPDNVHLETSWMPQDDLLAHANTLLLVSSCGWTSVQEAMWYGVPVLCMPRFGDQFATLAVVEELGVGLALSKERSLADVRQALQTLLQPDNRYRRAAQRLALLLQDQPVPALDVAVEAVEHVIRWRGAGRYRRPSAARLHWHQLVLLDVVLFLKPSK</sequence>
<evidence type="ECO:0000256" key="2">
    <source>
        <dbReference type="ARBA" id="ARBA00009995"/>
    </source>
</evidence>
<evidence type="ECO:0000256" key="3">
    <source>
        <dbReference type="ARBA" id="ARBA00022676"/>
    </source>
</evidence>
<comment type="subcellular location">
    <subcellularLocation>
        <location evidence="10">Endomembrane system</location>
        <topology evidence="10">Single-pass type I membrane protein</topology>
    </subcellularLocation>
    <subcellularLocation>
        <location evidence="1">Endoplasmic reticulum</location>
    </subcellularLocation>
</comment>
<keyword evidence="4" id="KW-0808">Transferase</keyword>
<dbReference type="GeneID" id="117638996"/>
<dbReference type="InterPro" id="IPR050271">
    <property type="entry name" value="UDP-glycosyltransferase"/>
</dbReference>
<keyword evidence="9" id="KW-0325">Glycoprotein</keyword>
<keyword evidence="11" id="KW-0732">Signal</keyword>
<keyword evidence="6" id="KW-0256">Endoplasmic reticulum</keyword>
<dbReference type="GO" id="GO:0008194">
    <property type="term" value="F:UDP-glycosyltransferase activity"/>
    <property type="evidence" value="ECO:0007669"/>
    <property type="project" value="InterPro"/>
</dbReference>
<evidence type="ECO:0000313" key="12">
    <source>
        <dbReference type="Proteomes" id="UP000515158"/>
    </source>
</evidence>
<evidence type="ECO:0000313" key="13">
    <source>
        <dbReference type="RefSeq" id="XP_034230158.1"/>
    </source>
</evidence>
<feature type="signal peptide" evidence="11">
    <location>
        <begin position="1"/>
        <end position="23"/>
    </location>
</feature>
<evidence type="ECO:0000256" key="1">
    <source>
        <dbReference type="ARBA" id="ARBA00004240"/>
    </source>
</evidence>
<dbReference type="FunFam" id="3.40.50.2000:FF:000050">
    <property type="entry name" value="UDP-glucuronosyltransferase"/>
    <property type="match status" value="1"/>
</dbReference>
<dbReference type="SUPFAM" id="SSF53756">
    <property type="entry name" value="UDP-Glycosyltransferase/glycogen phosphorylase"/>
    <property type="match status" value="1"/>
</dbReference>
<proteinExistence type="inferred from homology"/>
<dbReference type="CDD" id="cd03784">
    <property type="entry name" value="GT1_Gtf-like"/>
    <property type="match status" value="1"/>
</dbReference>
<dbReference type="PANTHER" id="PTHR48043:SF159">
    <property type="entry name" value="EG:EG0003.4 PROTEIN-RELATED"/>
    <property type="match status" value="1"/>
</dbReference>